<evidence type="ECO:0000313" key="4">
    <source>
        <dbReference type="Proteomes" id="UP000503399"/>
    </source>
</evidence>
<dbReference type="PANTHER" id="PTHR37313">
    <property type="entry name" value="UPF0749 PROTEIN RV1825"/>
    <property type="match status" value="1"/>
</dbReference>
<protein>
    <recommendedName>
        <fullName evidence="5">DUF881 domain-containing protein</fullName>
    </recommendedName>
</protein>
<dbReference type="InterPro" id="IPR010273">
    <property type="entry name" value="DUF881"/>
</dbReference>
<name>A0A6F8ZFU7_9FIRM</name>
<keyword evidence="2" id="KW-0812">Transmembrane</keyword>
<comment type="similarity">
    <text evidence="1">Belongs to the UPF0749 family.</text>
</comment>
<evidence type="ECO:0008006" key="5">
    <source>
        <dbReference type="Google" id="ProtNLM"/>
    </source>
</evidence>
<proteinExistence type="inferred from homology"/>
<sequence>MAGRGGLGPAAGTVLAGVALLLGFLVTQDVRTVAFLDRTVTAREGRILGALVTQTADADARLARQAAALRAALGSGSLAPPAGSARRRAALAAARAAAGLTPVSGPGVVVTISDSTRTAYPGEPALFQLVHDQYVLHVVGLLAAAGAQAVAVNGQRYGMESAIFCAGPTISVNGVKEASPYVVTAVGPPGALLGALAADPDIQGWSQFVSIQYRSRDRVTVPPYSPPPGGLTWVRAGSGS</sequence>
<keyword evidence="2" id="KW-0472">Membrane</keyword>
<keyword evidence="2" id="KW-1133">Transmembrane helix</keyword>
<dbReference type="Pfam" id="PF05949">
    <property type="entry name" value="DUF881"/>
    <property type="match status" value="1"/>
</dbReference>
<dbReference type="Gene3D" id="3.30.70.1880">
    <property type="entry name" value="Protein of unknown function DUF881"/>
    <property type="match status" value="1"/>
</dbReference>
<dbReference type="AlphaFoldDB" id="A0A6F8ZFU7"/>
<feature type="transmembrane region" description="Helical" evidence="2">
    <location>
        <begin position="6"/>
        <end position="26"/>
    </location>
</feature>
<evidence type="ECO:0000256" key="1">
    <source>
        <dbReference type="ARBA" id="ARBA00009108"/>
    </source>
</evidence>
<dbReference type="EMBL" id="LR778114">
    <property type="protein sequence ID" value="CAB1128469.1"/>
    <property type="molecule type" value="Genomic_DNA"/>
</dbReference>
<dbReference type="KEGG" id="hfv:R50_0963"/>
<dbReference type="PANTHER" id="PTHR37313:SF1">
    <property type="entry name" value="UPF0749 PROTEIN RV1823"/>
    <property type="match status" value="1"/>
</dbReference>
<evidence type="ECO:0000313" key="3">
    <source>
        <dbReference type="EMBL" id="CAB1128469.1"/>
    </source>
</evidence>
<organism evidence="3 4">
    <name type="scientific">Candidatus Hydrogenisulfobacillus filiaventi</name>
    <dbReference type="NCBI Taxonomy" id="2707344"/>
    <lineage>
        <taxon>Bacteria</taxon>
        <taxon>Bacillati</taxon>
        <taxon>Bacillota</taxon>
        <taxon>Clostridia</taxon>
        <taxon>Eubacteriales</taxon>
        <taxon>Clostridiales Family XVII. Incertae Sedis</taxon>
        <taxon>Candidatus Hydrogenisulfobacillus</taxon>
    </lineage>
</organism>
<evidence type="ECO:0000256" key="2">
    <source>
        <dbReference type="SAM" id="Phobius"/>
    </source>
</evidence>
<dbReference type="Proteomes" id="UP000503399">
    <property type="component" value="Chromosome"/>
</dbReference>
<keyword evidence="4" id="KW-1185">Reference proteome</keyword>
<gene>
    <name evidence="3" type="ORF">R50_0963</name>
</gene>
<accession>A0A6F8ZFU7</accession>
<dbReference type="GO" id="GO:0005886">
    <property type="term" value="C:plasma membrane"/>
    <property type="evidence" value="ECO:0007669"/>
    <property type="project" value="TreeGrafter"/>
</dbReference>
<reference evidence="3 4" key="1">
    <citation type="submission" date="2020-02" db="EMBL/GenBank/DDBJ databases">
        <authorList>
            <person name="Hogendoorn C."/>
        </authorList>
    </citation>
    <scope>NUCLEOTIDE SEQUENCE [LARGE SCALE GENOMIC DNA]</scope>
    <source>
        <strain evidence="3">R501</strain>
    </source>
</reference>